<keyword evidence="4" id="KW-1185">Reference proteome</keyword>
<accession>A0AA35CKT6</accession>
<dbReference type="GO" id="GO:0016757">
    <property type="term" value="F:glycosyltransferase activity"/>
    <property type="evidence" value="ECO:0007669"/>
    <property type="project" value="InterPro"/>
</dbReference>
<feature type="domain" description="Glycosyl transferase family 1" evidence="1">
    <location>
        <begin position="186"/>
        <end position="353"/>
    </location>
</feature>
<gene>
    <name evidence="3" type="ORF">caldi_21270</name>
</gene>
<evidence type="ECO:0000313" key="4">
    <source>
        <dbReference type="Proteomes" id="UP001163687"/>
    </source>
</evidence>
<dbReference type="PANTHER" id="PTHR12526:SF572">
    <property type="entry name" value="BLL5144 PROTEIN"/>
    <property type="match status" value="1"/>
</dbReference>
<name>A0AA35CKT6_9FIRM</name>
<dbReference type="InterPro" id="IPR028098">
    <property type="entry name" value="Glyco_trans_4-like_N"/>
</dbReference>
<dbReference type="EMBL" id="AP025628">
    <property type="protein sequence ID" value="BDG61037.1"/>
    <property type="molecule type" value="Genomic_DNA"/>
</dbReference>
<dbReference type="AlphaFoldDB" id="A0AA35CKT6"/>
<protein>
    <submittedName>
        <fullName evidence="3">Uncharacterized protein</fullName>
    </submittedName>
</protein>
<evidence type="ECO:0000259" key="1">
    <source>
        <dbReference type="Pfam" id="PF00534"/>
    </source>
</evidence>
<dbReference type="Gene3D" id="3.40.50.2000">
    <property type="entry name" value="Glycogen Phosphorylase B"/>
    <property type="match status" value="2"/>
</dbReference>
<evidence type="ECO:0000259" key="2">
    <source>
        <dbReference type="Pfam" id="PF13439"/>
    </source>
</evidence>
<organism evidence="3 4">
    <name type="scientific">Caldinitratiruptor microaerophilus</name>
    <dbReference type="NCBI Taxonomy" id="671077"/>
    <lineage>
        <taxon>Bacteria</taxon>
        <taxon>Bacillati</taxon>
        <taxon>Bacillota</taxon>
        <taxon>Clostridia</taxon>
        <taxon>Eubacteriales</taxon>
        <taxon>Symbiobacteriaceae</taxon>
        <taxon>Caldinitratiruptor</taxon>
    </lineage>
</organism>
<reference evidence="3" key="1">
    <citation type="submission" date="2022-03" db="EMBL/GenBank/DDBJ databases">
        <title>Complete genome sequence of Caldinitratiruptor microaerophilus.</title>
        <authorList>
            <person name="Mukaiyama R."/>
            <person name="Nishiyama T."/>
            <person name="Ueda K."/>
        </authorList>
    </citation>
    <scope>NUCLEOTIDE SEQUENCE</scope>
    <source>
        <strain evidence="3">JCM 16183</strain>
    </source>
</reference>
<dbReference type="PANTHER" id="PTHR12526">
    <property type="entry name" value="GLYCOSYLTRANSFERASE"/>
    <property type="match status" value="1"/>
</dbReference>
<dbReference type="SUPFAM" id="SSF53756">
    <property type="entry name" value="UDP-Glycosyltransferase/glycogen phosphorylase"/>
    <property type="match status" value="1"/>
</dbReference>
<proteinExistence type="predicted"/>
<sequence length="395" mass="43012">MKLAIVSTWPPRRCGLASFAAWLRAGLSDARHGPLPVVAVSKRPGEFPYGPEVIFEIVQEDPESYREAARLLNQAAVDAVLLQHEYGIYGGQDGRMVLELASELEVPLITTAHTVRSEPTPGQREVLSRLAYRSERVVVMARRAVTLMESVYGVPASKTVPIPHGVPAPPPARRVRELRRTLGARGRVLLMTLGLLGPGKGIELALEAVALARKKCPEILYLVIGATHPGELAYRGEAYREALVRRTEALGLEEHVRFINRYLDEDEVLAHMAAADIYITPYPGREQISSGTLAFAVGLGRPVISTPYAYAEELLSRGAGVLVPFGDAEAMARAIEELATDPSLREAVSERAARVGATMGWPRVARQYAALVAGLQETRTAHVEVKADVPSLRSR</sequence>
<dbReference type="InterPro" id="IPR001296">
    <property type="entry name" value="Glyco_trans_1"/>
</dbReference>
<dbReference type="RefSeq" id="WP_264841718.1">
    <property type="nucleotide sequence ID" value="NZ_AP025628.1"/>
</dbReference>
<evidence type="ECO:0000313" key="3">
    <source>
        <dbReference type="EMBL" id="BDG61037.1"/>
    </source>
</evidence>
<dbReference type="Pfam" id="PF13439">
    <property type="entry name" value="Glyco_transf_4"/>
    <property type="match status" value="1"/>
</dbReference>
<dbReference type="Pfam" id="PF00534">
    <property type="entry name" value="Glycos_transf_1"/>
    <property type="match status" value="1"/>
</dbReference>
<feature type="domain" description="Glycosyltransferase subfamily 4-like N-terminal" evidence="2">
    <location>
        <begin position="44"/>
        <end position="166"/>
    </location>
</feature>
<dbReference type="KEGG" id="cmic:caldi_21270"/>
<dbReference type="CDD" id="cd03822">
    <property type="entry name" value="GT4_mannosyltransferase-like"/>
    <property type="match status" value="1"/>
</dbReference>
<dbReference type="Proteomes" id="UP001163687">
    <property type="component" value="Chromosome"/>
</dbReference>